<comment type="similarity">
    <text evidence="3 9">Belongs to the purine/pyrimidine phosphoribosyltransferase family. PyrE subfamily.</text>
</comment>
<dbReference type="AlphaFoldDB" id="A0A1G1XZN5"/>
<dbReference type="GO" id="GO:0004588">
    <property type="term" value="F:orotate phosphoribosyltransferase activity"/>
    <property type="evidence" value="ECO:0007669"/>
    <property type="project" value="UniProtKB-UniRule"/>
</dbReference>
<feature type="binding site" evidence="9">
    <location>
        <position position="106"/>
    </location>
    <ligand>
        <name>5-phospho-alpha-D-ribose 1-diphosphate</name>
        <dbReference type="ChEBI" id="CHEBI:58017"/>
        <note>ligand shared between dimeric partners</note>
    </ligand>
</feature>
<comment type="caution">
    <text evidence="11">The sequence shown here is derived from an EMBL/GenBank/DDBJ whole genome shotgun (WGS) entry which is preliminary data.</text>
</comment>
<dbReference type="Pfam" id="PF00156">
    <property type="entry name" value="Pribosyltran"/>
    <property type="match status" value="1"/>
</dbReference>
<proteinExistence type="inferred from homology"/>
<dbReference type="GO" id="GO:0005737">
    <property type="term" value="C:cytoplasm"/>
    <property type="evidence" value="ECO:0007669"/>
    <property type="project" value="TreeGrafter"/>
</dbReference>
<evidence type="ECO:0000256" key="7">
    <source>
        <dbReference type="ARBA" id="ARBA00022679"/>
    </source>
</evidence>
<comment type="cofactor">
    <cofactor evidence="9">
        <name>Mg(2+)</name>
        <dbReference type="ChEBI" id="CHEBI:18420"/>
    </cofactor>
</comment>
<dbReference type="HAMAP" id="MF_01208">
    <property type="entry name" value="PyrE"/>
    <property type="match status" value="1"/>
</dbReference>
<comment type="pathway">
    <text evidence="2 9">Pyrimidine metabolism; UMP biosynthesis via de novo pathway; UMP from orotate: step 1/2.</text>
</comment>
<dbReference type="EMBL" id="MHIE01000020">
    <property type="protein sequence ID" value="OGY45431.1"/>
    <property type="molecule type" value="Genomic_DNA"/>
</dbReference>
<dbReference type="Proteomes" id="UP000178240">
    <property type="component" value="Unassembled WGS sequence"/>
</dbReference>
<keyword evidence="7 9" id="KW-0808">Transferase</keyword>
<feature type="binding site" evidence="9">
    <location>
        <position position="131"/>
    </location>
    <ligand>
        <name>orotate</name>
        <dbReference type="ChEBI" id="CHEBI:30839"/>
    </ligand>
</feature>
<keyword evidence="6 9" id="KW-0328">Glycosyltransferase</keyword>
<evidence type="ECO:0000313" key="11">
    <source>
        <dbReference type="EMBL" id="OGY45431.1"/>
    </source>
</evidence>
<evidence type="ECO:0000256" key="8">
    <source>
        <dbReference type="ARBA" id="ARBA00022975"/>
    </source>
</evidence>
<name>A0A1G1XZN5_9BACT</name>
<keyword evidence="9" id="KW-0460">Magnesium</keyword>
<accession>A0A1G1XZN5</accession>
<reference evidence="11 12" key="1">
    <citation type="journal article" date="2016" name="Nat. Commun.">
        <title>Thousands of microbial genomes shed light on interconnected biogeochemical processes in an aquifer system.</title>
        <authorList>
            <person name="Anantharaman K."/>
            <person name="Brown C.T."/>
            <person name="Hug L.A."/>
            <person name="Sharon I."/>
            <person name="Castelle C.J."/>
            <person name="Probst A.J."/>
            <person name="Thomas B.C."/>
            <person name="Singh A."/>
            <person name="Wilkins M.J."/>
            <person name="Karaoz U."/>
            <person name="Brodie E.L."/>
            <person name="Williams K.H."/>
            <person name="Hubbard S.S."/>
            <person name="Banfield J.F."/>
        </authorList>
    </citation>
    <scope>NUCLEOTIDE SEQUENCE [LARGE SCALE GENOMIC DNA]</scope>
</reference>
<feature type="binding site" description="in other chain" evidence="9">
    <location>
        <position position="101"/>
    </location>
    <ligand>
        <name>5-phospho-alpha-D-ribose 1-diphosphate</name>
        <dbReference type="ChEBI" id="CHEBI:58017"/>
        <note>ligand shared between dimeric partners</note>
    </ligand>
</feature>
<dbReference type="CDD" id="cd06223">
    <property type="entry name" value="PRTases_typeI"/>
    <property type="match status" value="1"/>
</dbReference>
<protein>
    <recommendedName>
        <fullName evidence="5 9">Orotate phosphoribosyltransferase</fullName>
        <shortName evidence="9">OPRT</shortName>
        <shortName evidence="9">OPRTase</shortName>
        <ecNumber evidence="5 9">2.4.2.10</ecNumber>
    </recommendedName>
</protein>
<dbReference type="InterPro" id="IPR029057">
    <property type="entry name" value="PRTase-like"/>
</dbReference>
<dbReference type="EC" id="2.4.2.10" evidence="5 9"/>
<dbReference type="PANTHER" id="PTHR46683:SF1">
    <property type="entry name" value="OROTATE PHOSPHORIBOSYLTRANSFERASE 1-RELATED"/>
    <property type="match status" value="1"/>
</dbReference>
<dbReference type="PANTHER" id="PTHR46683">
    <property type="entry name" value="OROTATE PHOSPHORIBOSYLTRANSFERASE 1-RELATED"/>
    <property type="match status" value="1"/>
</dbReference>
<dbReference type="Gene3D" id="3.40.50.2020">
    <property type="match status" value="1"/>
</dbReference>
<organism evidence="11 12">
    <name type="scientific">Candidatus Buchananbacteria bacterium RIFCSPHIGHO2_01_FULL_44_11</name>
    <dbReference type="NCBI Taxonomy" id="1797535"/>
    <lineage>
        <taxon>Bacteria</taxon>
        <taxon>Candidatus Buchananiibacteriota</taxon>
    </lineage>
</organism>
<feature type="domain" description="Phosphoribosyltransferase" evidence="10">
    <location>
        <begin position="59"/>
        <end position="178"/>
    </location>
</feature>
<evidence type="ECO:0000259" key="10">
    <source>
        <dbReference type="Pfam" id="PF00156"/>
    </source>
</evidence>
<evidence type="ECO:0000256" key="6">
    <source>
        <dbReference type="ARBA" id="ARBA00022676"/>
    </source>
</evidence>
<feature type="binding site" description="in other chain" evidence="9">
    <location>
        <begin position="73"/>
        <end position="74"/>
    </location>
    <ligand>
        <name>5-phospho-alpha-D-ribose 1-diphosphate</name>
        <dbReference type="ChEBI" id="CHEBI:58017"/>
        <note>ligand shared between dimeric partners</note>
    </ligand>
</feature>
<evidence type="ECO:0000256" key="1">
    <source>
        <dbReference type="ARBA" id="ARBA00003769"/>
    </source>
</evidence>
<comment type="caution">
    <text evidence="9">Lacks conserved residue(s) required for the propagation of feature annotation.</text>
</comment>
<feature type="binding site" description="in other chain" evidence="9">
    <location>
        <begin position="127"/>
        <end position="135"/>
    </location>
    <ligand>
        <name>5-phospho-alpha-D-ribose 1-diphosphate</name>
        <dbReference type="ChEBI" id="CHEBI:58017"/>
        <note>ligand shared between dimeric partners</note>
    </ligand>
</feature>
<dbReference type="GO" id="GO:0046132">
    <property type="term" value="P:pyrimidine ribonucleoside biosynthetic process"/>
    <property type="evidence" value="ECO:0007669"/>
    <property type="project" value="TreeGrafter"/>
</dbReference>
<sequence length="226" mass="24799">MELYKQQFIEFMVNAGALQFGDFTLRSGRKAPFFMNTGHFDTGVKLRRLGHFYAQAVVNLIGPHFHCLFGPAYKGISLASATAIALAENYDLDVAVTFNRKEAKDHGEGGNLIGCKLQNGERVVIIDDVTTSGTSVRESIEILRVAAKVEVAGVIVSVDRQERSLDSDKSALSALRDELGIKVGAIVTLDDIVDHLHNRVDEENHIMMDDAVFAAIQAYRAKYGAK</sequence>
<gene>
    <name evidence="9" type="primary">pyrE</name>
    <name evidence="11" type="ORF">A2744_00460</name>
</gene>
<dbReference type="UniPathway" id="UPA00070">
    <property type="reaction ID" value="UER00119"/>
</dbReference>
<evidence type="ECO:0000313" key="12">
    <source>
        <dbReference type="Proteomes" id="UP000178240"/>
    </source>
</evidence>
<dbReference type="SUPFAM" id="SSF53271">
    <property type="entry name" value="PRTase-like"/>
    <property type="match status" value="1"/>
</dbReference>
<evidence type="ECO:0000256" key="4">
    <source>
        <dbReference type="ARBA" id="ARBA00011738"/>
    </source>
</evidence>
<feature type="binding site" evidence="9">
    <location>
        <position position="160"/>
    </location>
    <ligand>
        <name>orotate</name>
        <dbReference type="ChEBI" id="CHEBI:30839"/>
    </ligand>
</feature>
<evidence type="ECO:0000256" key="3">
    <source>
        <dbReference type="ARBA" id="ARBA00006340"/>
    </source>
</evidence>
<dbReference type="InterPro" id="IPR000836">
    <property type="entry name" value="PRTase_dom"/>
</dbReference>
<evidence type="ECO:0000256" key="2">
    <source>
        <dbReference type="ARBA" id="ARBA00004889"/>
    </source>
</evidence>
<dbReference type="GO" id="GO:0044205">
    <property type="term" value="P:'de novo' UMP biosynthetic process"/>
    <property type="evidence" value="ECO:0007669"/>
    <property type="project" value="UniProtKB-UniRule"/>
</dbReference>
<dbReference type="InterPro" id="IPR004467">
    <property type="entry name" value="Or_phspho_trans_dom"/>
</dbReference>
<dbReference type="STRING" id="1797535.A2744_00460"/>
<evidence type="ECO:0000256" key="9">
    <source>
        <dbReference type="HAMAP-Rule" id="MF_01208"/>
    </source>
</evidence>
<feature type="binding site" evidence="9">
    <location>
        <position position="104"/>
    </location>
    <ligand>
        <name>5-phospho-alpha-D-ribose 1-diphosphate</name>
        <dbReference type="ChEBI" id="CHEBI:58017"/>
        <note>ligand shared between dimeric partners</note>
    </ligand>
</feature>
<comment type="subunit">
    <text evidence="4 9">Homodimer.</text>
</comment>
<feature type="binding site" description="in other chain" evidence="9">
    <location>
        <position position="26"/>
    </location>
    <ligand>
        <name>5-phospho-alpha-D-ribose 1-diphosphate</name>
        <dbReference type="ChEBI" id="CHEBI:58017"/>
        <note>ligand shared between dimeric partners</note>
    </ligand>
</feature>
<keyword evidence="8 9" id="KW-0665">Pyrimidine biosynthesis</keyword>
<comment type="catalytic activity">
    <reaction evidence="9">
        <text>orotidine 5'-phosphate + diphosphate = orotate + 5-phospho-alpha-D-ribose 1-diphosphate</text>
        <dbReference type="Rhea" id="RHEA:10380"/>
        <dbReference type="ChEBI" id="CHEBI:30839"/>
        <dbReference type="ChEBI" id="CHEBI:33019"/>
        <dbReference type="ChEBI" id="CHEBI:57538"/>
        <dbReference type="ChEBI" id="CHEBI:58017"/>
        <dbReference type="EC" id="2.4.2.10"/>
    </reaction>
</comment>
<comment type="function">
    <text evidence="1 9">Catalyzes the transfer of a ribosyl phosphate group from 5-phosphoribose 1-diphosphate to orotate, leading to the formation of orotidine monophosphate (OMP).</text>
</comment>
<dbReference type="InterPro" id="IPR023031">
    <property type="entry name" value="OPRT"/>
</dbReference>
<evidence type="ECO:0000256" key="5">
    <source>
        <dbReference type="ARBA" id="ARBA00011971"/>
    </source>
</evidence>
<feature type="binding site" evidence="9">
    <location>
        <position position="100"/>
    </location>
    <ligand>
        <name>5-phospho-alpha-D-ribose 1-diphosphate</name>
        <dbReference type="ChEBI" id="CHEBI:58017"/>
        <note>ligand shared between dimeric partners</note>
    </ligand>
</feature>
<dbReference type="GO" id="GO:0000287">
    <property type="term" value="F:magnesium ion binding"/>
    <property type="evidence" value="ECO:0007669"/>
    <property type="project" value="UniProtKB-UniRule"/>
</dbReference>
<dbReference type="GO" id="GO:0006207">
    <property type="term" value="P:'de novo' pyrimidine nucleobase biosynthetic process"/>
    <property type="evidence" value="ECO:0007669"/>
    <property type="project" value="TreeGrafter"/>
</dbReference>
<dbReference type="NCBIfam" id="TIGR00336">
    <property type="entry name" value="pyrE"/>
    <property type="match status" value="1"/>
</dbReference>